<dbReference type="RefSeq" id="WP_203001244.1">
    <property type="nucleotide sequence ID" value="NZ_JAEMEF010000013.1"/>
</dbReference>
<sequence>MKIGDCVEYNNEFGIVIPITDDNGKYLSGDLLVRWDSPNKNDIESCIGNLEGLLKKVKQHQFKFIKEQCYESIKKEN</sequence>
<dbReference type="Proteomes" id="UP000605013">
    <property type="component" value="Unassembled WGS sequence"/>
</dbReference>
<accession>A0ABS1WNN7</accession>
<dbReference type="EMBL" id="JAEMEF010000013">
    <property type="protein sequence ID" value="MBL7560741.1"/>
    <property type="molecule type" value="Genomic_DNA"/>
</dbReference>
<comment type="caution">
    <text evidence="1">The sequence shown here is derived from an EMBL/GenBank/DDBJ whole genome shotgun (WGS) entry which is preliminary data.</text>
</comment>
<organism evidence="1 2">
    <name type="scientific">Olleya sediminilitoris</name>
    <dbReference type="NCBI Taxonomy" id="2795739"/>
    <lineage>
        <taxon>Bacteria</taxon>
        <taxon>Pseudomonadati</taxon>
        <taxon>Bacteroidota</taxon>
        <taxon>Flavobacteriia</taxon>
        <taxon>Flavobacteriales</taxon>
        <taxon>Flavobacteriaceae</taxon>
    </lineage>
</organism>
<evidence type="ECO:0000313" key="1">
    <source>
        <dbReference type="EMBL" id="MBL7560741.1"/>
    </source>
</evidence>
<protein>
    <submittedName>
        <fullName evidence="1">Uncharacterized protein</fullName>
    </submittedName>
</protein>
<keyword evidence="2" id="KW-1185">Reference proteome</keyword>
<gene>
    <name evidence="1" type="ORF">JAO71_13110</name>
</gene>
<name>A0ABS1WNN7_9FLAO</name>
<evidence type="ECO:0000313" key="2">
    <source>
        <dbReference type="Proteomes" id="UP000605013"/>
    </source>
</evidence>
<proteinExistence type="predicted"/>
<reference evidence="1 2" key="1">
    <citation type="submission" date="2020-12" db="EMBL/GenBank/DDBJ databases">
        <title>Olleya sediminilitoris sp. nov., isolated from a tidal flat.</title>
        <authorList>
            <person name="Park S."/>
            <person name="Yoon J.-H."/>
        </authorList>
    </citation>
    <scope>NUCLEOTIDE SEQUENCE [LARGE SCALE GENOMIC DNA]</scope>
    <source>
        <strain evidence="1 2">YSTF-M6</strain>
    </source>
</reference>